<evidence type="ECO:0000313" key="2">
    <source>
        <dbReference type="EMBL" id="GHB80557.1"/>
    </source>
</evidence>
<evidence type="ECO:0008006" key="4">
    <source>
        <dbReference type="Google" id="ProtNLM"/>
    </source>
</evidence>
<sequence>MSGAYRWQTLLAALIAAAAAIVAAVLSGQSDGGGRPNRSEQVLLVPPNPTQATVVGITSISAPRPDPASPGSGLLISVKGNVVNLAQDHTVVVVATKRTSTSGRYAFAYADVDRQTGTWEADLFLPKSERFIPSLSAGTMEREKPLASRTDCLPGLCPSEVHRGPTARIENDGPGAKGFENETQPRAVPTPQQSTTSP</sequence>
<accession>A0ABQ3F3W5</accession>
<evidence type="ECO:0000256" key="1">
    <source>
        <dbReference type="SAM" id="MobiDB-lite"/>
    </source>
</evidence>
<organism evidence="2 3">
    <name type="scientific">Streptomyces cirratus</name>
    <dbReference type="NCBI Taxonomy" id="68187"/>
    <lineage>
        <taxon>Bacteria</taxon>
        <taxon>Bacillati</taxon>
        <taxon>Actinomycetota</taxon>
        <taxon>Actinomycetes</taxon>
        <taxon>Kitasatosporales</taxon>
        <taxon>Streptomycetaceae</taxon>
        <taxon>Streptomyces</taxon>
    </lineage>
</organism>
<dbReference type="EMBL" id="BMVP01000018">
    <property type="protein sequence ID" value="GHB80557.1"/>
    <property type="molecule type" value="Genomic_DNA"/>
</dbReference>
<comment type="caution">
    <text evidence="2">The sequence shown here is derived from an EMBL/GenBank/DDBJ whole genome shotgun (WGS) entry which is preliminary data.</text>
</comment>
<gene>
    <name evidence="2" type="ORF">GCM10010347_58920</name>
</gene>
<proteinExistence type="predicted"/>
<evidence type="ECO:0000313" key="3">
    <source>
        <dbReference type="Proteomes" id="UP000642673"/>
    </source>
</evidence>
<reference evidence="3" key="1">
    <citation type="journal article" date="2019" name="Int. J. Syst. Evol. Microbiol.">
        <title>The Global Catalogue of Microorganisms (GCM) 10K type strain sequencing project: providing services to taxonomists for standard genome sequencing and annotation.</title>
        <authorList>
            <consortium name="The Broad Institute Genomics Platform"/>
            <consortium name="The Broad Institute Genome Sequencing Center for Infectious Disease"/>
            <person name="Wu L."/>
            <person name="Ma J."/>
        </authorList>
    </citation>
    <scope>NUCLEOTIDE SEQUENCE [LARGE SCALE GENOMIC DNA]</scope>
    <source>
        <strain evidence="3">JCM 4738</strain>
    </source>
</reference>
<name>A0ABQ3F3W5_9ACTN</name>
<dbReference type="Proteomes" id="UP000642673">
    <property type="component" value="Unassembled WGS sequence"/>
</dbReference>
<protein>
    <recommendedName>
        <fullName evidence="4">Secreted protein</fullName>
    </recommendedName>
</protein>
<feature type="region of interest" description="Disordered" evidence="1">
    <location>
        <begin position="156"/>
        <end position="198"/>
    </location>
</feature>
<keyword evidence="3" id="KW-1185">Reference proteome</keyword>